<dbReference type="EMBL" id="LT882682">
    <property type="protein sequence ID" value="SMY26189.1"/>
    <property type="molecule type" value="Genomic_DNA"/>
</dbReference>
<feature type="compositionally biased region" description="Polar residues" evidence="1">
    <location>
        <begin position="1053"/>
        <end position="1069"/>
    </location>
</feature>
<feature type="region of interest" description="Disordered" evidence="1">
    <location>
        <begin position="476"/>
        <end position="523"/>
    </location>
</feature>
<feature type="region of interest" description="Disordered" evidence="1">
    <location>
        <begin position="1003"/>
        <end position="1028"/>
    </location>
</feature>
<dbReference type="Proteomes" id="UP000215453">
    <property type="component" value="Chromosome 7"/>
</dbReference>
<feature type="compositionally biased region" description="Polar residues" evidence="1">
    <location>
        <begin position="181"/>
        <end position="192"/>
    </location>
</feature>
<feature type="compositionally biased region" description="Polar residues" evidence="1">
    <location>
        <begin position="114"/>
        <end position="127"/>
    </location>
</feature>
<feature type="region of interest" description="Disordered" evidence="1">
    <location>
        <begin position="114"/>
        <end position="148"/>
    </location>
</feature>
<proteinExistence type="predicted"/>
<evidence type="ECO:0000313" key="3">
    <source>
        <dbReference type="EMBL" id="SMY26189.1"/>
    </source>
</evidence>
<feature type="region of interest" description="Disordered" evidence="1">
    <location>
        <begin position="170"/>
        <end position="205"/>
    </location>
</feature>
<dbReference type="PROSITE" id="PS51820">
    <property type="entry name" value="PA14"/>
    <property type="match status" value="1"/>
</dbReference>
<evidence type="ECO:0000259" key="2">
    <source>
        <dbReference type="PROSITE" id="PS51820"/>
    </source>
</evidence>
<dbReference type="InterPro" id="IPR018871">
    <property type="entry name" value="GLEYA_adhesin_domain"/>
</dbReference>
<feature type="region of interest" description="Disordered" evidence="1">
    <location>
        <begin position="672"/>
        <end position="694"/>
    </location>
</feature>
<protein>
    <recommendedName>
        <fullName evidence="2">PA14 domain-containing protein</fullName>
    </recommendedName>
</protein>
<organism evidence="3 4">
    <name type="scientific">Zymoseptoria tritici ST99CH_1A5</name>
    <dbReference type="NCBI Taxonomy" id="1276529"/>
    <lineage>
        <taxon>Eukaryota</taxon>
        <taxon>Fungi</taxon>
        <taxon>Dikarya</taxon>
        <taxon>Ascomycota</taxon>
        <taxon>Pezizomycotina</taxon>
        <taxon>Dothideomycetes</taxon>
        <taxon>Dothideomycetidae</taxon>
        <taxon>Mycosphaerellales</taxon>
        <taxon>Mycosphaerellaceae</taxon>
        <taxon>Zymoseptoria</taxon>
    </lineage>
</organism>
<reference evidence="3 4" key="1">
    <citation type="submission" date="2016-10" db="EMBL/GenBank/DDBJ databases">
        <authorList>
            <person name="Varghese N."/>
        </authorList>
    </citation>
    <scope>NUCLEOTIDE SEQUENCE [LARGE SCALE GENOMIC DNA]</scope>
</reference>
<dbReference type="InterPro" id="IPR037524">
    <property type="entry name" value="PA14/GLEYA"/>
</dbReference>
<feature type="compositionally biased region" description="Low complexity" evidence="1">
    <location>
        <begin position="672"/>
        <end position="684"/>
    </location>
</feature>
<name>A0A1Y6LRA9_ZYMTR</name>
<feature type="domain" description="PA14" evidence="2">
    <location>
        <begin position="1615"/>
        <end position="1766"/>
    </location>
</feature>
<feature type="region of interest" description="Disordered" evidence="1">
    <location>
        <begin position="958"/>
        <end position="977"/>
    </location>
</feature>
<sequence>MKGMRLNNKNGLCLAKASQQKDVPRYDDLTVAPQIYALNMRLVHGVLAFIVSHSHHIVHGASSATPRVITETVTVCNSIAQWPLPESGWIVTNGTTMGYPLATTLQQNESFAIDTTTPGTRSPSTYTFAEDSLTRSDGQSSFASSGSGTLVSNVDASAVLTAISSAISSSFTSRDGGEVSLPTSTISASETPSLEPIEPSSGSTESSAVLGLASSYTIQPASSLRSPISTLDQQISSTVSAAVSSAGSSASSAVSTALSTAGLSAGSLVGSSAALSSPSSAPPVVTVVSLSTTSVTTSSTTSAASLITRYYISGGTVNTTVIGGATRVVEVDGEPTTFVEGGFTTSYTFGGRTSTAVEVATASPVANVADAVIGVCPGYNGRYLNVSNVETLVACGVIYNGTIIPYSDRRRDSILKRATPQECRAQCLSMVNCVGYSNTQEQCVFYSEVNAQRPWPYPALSGLRLRAVQRADDVTTSTVETGSLTASSGTSTILSSPSATSIPGTVDPSSGAPDSSVSGPTISPSLVPVSTITEIRTVTETPSPSAYVTTLVQSASSYTYTTTATETLGASTITTERVTVSTAPASTIYSTVFSSLPGQTSVSTYLSTIYSTVYYTLTATTATETISTTLRETSTLSGPTQTESLFTTVRETVVSDRTISQTITSTLRFPTETQTQRDTTTQREVSTQRAPTETRISTAPGETVVTTLRETVVSDRTITQTEVSTQRGPTETLVSSAPAETVFTTLRETVVSDRTVTRTDVSTLRFPTETQTRREVSTAPGETVFTTLRETVVSDRTVTQTLVSTLRETTTSSAPGLTTTAREIIISSVPPETQTQRVVTTLRETVVSDRTITQTLLSTVRETTTARETTVSISVSTVYSALTASTYTTTYETTYPASTFTTTAPGTTFVTTQSASTATVTSTTTAPASTVVSEITYTVTRDVTSTLRFPTETATLISSAPGQTSTERQTTTAPASTERVITTLRETVVSDRTVTQTYVSTLRETTTSSAPGATSTERQTTTAPASTERVVTTLRETVVSDRTVTQTYVSTLRETATSSAPGQTSTLRETATATTHNCEHQPFYSTGSNPDYREDHNSRQHQPLYSTSCYIDRRKNVRDRLDLGKNIYDCLDIGEDPDGNIYTDPRKDHNCCQHELIHSTGFYEGRDFYPRTDIDTRFHVGTDTDPNFGTSGEHYNRSRHIHYREDHNCCQDVTTTQPASTYVTTASGPTIVSTLVSTDRTTLPASTLVTTASGPTVTSQLPASTRDVTSTLISTRDVTTTQPASTYVTTASGPTVTSQLPASTIVSTERTTARTTLPASTVTSQLPASTIVSTERTTQSASTITFTQPPTTIERTTTERTVSVSTAPGPTTSIIVTTTATGPTQSVTTTRVTNLPTPTTGQNIMRNYSFENFTGRGFEAEFDGWSKTVDGISRLSAQSTTIFPIAYDGITVASMQCRKNDTAGGVGPTLVLSQSTSYAPPGDNVRLTYFTDLFYMEGAANGTTCTLTTLFGGDVVRTRTYTSADPQGYGTRKIPEVIDGIILGPDKVLDFRWQCNFAAGTYEGYLYVDNVFLGRPAPFTTCDNQGVQYEAVVNDQPGHVNNAYTAYNPAYLKATSQGGTNQRIYNIGTHTTFAGFVTTCPNNAASNVTFYNSPTPYSCQQFSLNHRGYFYIYATGVWTFTATLVDDAFIFWGGWFARKGWTKANSDISSWFTYGPGNGRGSVSLTLTAGTYLPVRVVFGQAVGGAGFNLNITDPSGAVALDTRTVSSPYLVRFSCDGQAPPYNYDFGQEI</sequence>
<feature type="region of interest" description="Disordered" evidence="1">
    <location>
        <begin position="1053"/>
        <end position="1099"/>
    </location>
</feature>
<dbReference type="Pfam" id="PF10528">
    <property type="entry name" value="GLEYA"/>
    <property type="match status" value="1"/>
</dbReference>
<gene>
    <name evidence="3" type="ORF">ZT1A5_G7631</name>
</gene>
<feature type="compositionally biased region" description="Polar residues" evidence="1">
    <location>
        <begin position="512"/>
        <end position="523"/>
    </location>
</feature>
<evidence type="ECO:0000256" key="1">
    <source>
        <dbReference type="SAM" id="MobiDB-lite"/>
    </source>
</evidence>
<feature type="compositionally biased region" description="Polar residues" evidence="1">
    <location>
        <begin position="958"/>
        <end position="975"/>
    </location>
</feature>
<dbReference type="Gene3D" id="2.60.120.1560">
    <property type="match status" value="1"/>
</dbReference>
<feature type="compositionally biased region" description="Low complexity" evidence="1">
    <location>
        <begin position="136"/>
        <end position="148"/>
    </location>
</feature>
<feature type="compositionally biased region" description="Low complexity" evidence="1">
    <location>
        <begin position="481"/>
        <end position="499"/>
    </location>
</feature>
<feature type="compositionally biased region" description="Low complexity" evidence="1">
    <location>
        <begin position="1005"/>
        <end position="1016"/>
    </location>
</feature>
<accession>A0A1Y6LRA9</accession>
<feature type="compositionally biased region" description="Polar residues" evidence="1">
    <location>
        <begin position="685"/>
        <end position="694"/>
    </location>
</feature>
<evidence type="ECO:0000313" key="4">
    <source>
        <dbReference type="Proteomes" id="UP000215453"/>
    </source>
</evidence>